<feature type="domain" description="GATA-type" evidence="9">
    <location>
        <begin position="87"/>
        <end position="119"/>
    </location>
</feature>
<dbReference type="InterPro" id="IPR000679">
    <property type="entry name" value="Znf_GATA"/>
</dbReference>
<dbReference type="OrthoDB" id="2162994at2759"/>
<reference evidence="10 11" key="1">
    <citation type="journal article" date="2018" name="Mol. Plant">
        <title>The genome of Artemisia annua provides insight into the evolution of Asteraceae family and artemisinin biosynthesis.</title>
        <authorList>
            <person name="Shen Q."/>
            <person name="Zhang L."/>
            <person name="Liao Z."/>
            <person name="Wang S."/>
            <person name="Yan T."/>
            <person name="Shi P."/>
            <person name="Liu M."/>
            <person name="Fu X."/>
            <person name="Pan Q."/>
            <person name="Wang Y."/>
            <person name="Lv Z."/>
            <person name="Lu X."/>
            <person name="Zhang F."/>
            <person name="Jiang W."/>
            <person name="Ma Y."/>
            <person name="Chen M."/>
            <person name="Hao X."/>
            <person name="Li L."/>
            <person name="Tang Y."/>
            <person name="Lv G."/>
            <person name="Zhou Y."/>
            <person name="Sun X."/>
            <person name="Brodelius P.E."/>
            <person name="Rose J.K.C."/>
            <person name="Tang K."/>
        </authorList>
    </citation>
    <scope>NUCLEOTIDE SEQUENCE [LARGE SCALE GENOMIC DNA]</scope>
    <source>
        <strain evidence="11">cv. Huhao1</strain>
        <tissue evidence="10">Leaf</tissue>
    </source>
</reference>
<dbReference type="PROSITE" id="PS50114">
    <property type="entry name" value="GATA_ZN_FINGER_2"/>
    <property type="match status" value="1"/>
</dbReference>
<dbReference type="SUPFAM" id="SSF57716">
    <property type="entry name" value="Glucocorticoid receptor-like (DNA-binding domain)"/>
    <property type="match status" value="1"/>
</dbReference>
<sequence>MHQPNSFSMLLTMPYDQHTYPYGSSSSSVDCTLSLGTPSTRLTSSDESSRFCWDFLNSGDDSSPPGLNKSSRGGATNVATVESLLTRRCANCDTTSTPLWRNGPRGPKSLCNACGIRFKKEERRANATTTTVANGGDTTEMYNNTTWMHHTQPSSHKLPTYYTPSAAVGSHEFRFIHDDVDDRDSTFLSWRLNVTDRPGLVHDFTRY</sequence>
<evidence type="ECO:0000256" key="3">
    <source>
        <dbReference type="ARBA" id="ARBA00022833"/>
    </source>
</evidence>
<keyword evidence="4" id="KW-0805">Transcription regulation</keyword>
<evidence type="ECO:0000256" key="1">
    <source>
        <dbReference type="ARBA" id="ARBA00022723"/>
    </source>
</evidence>
<evidence type="ECO:0000313" key="10">
    <source>
        <dbReference type="EMBL" id="PWA85421.1"/>
    </source>
</evidence>
<comment type="caution">
    <text evidence="10">The sequence shown here is derived from an EMBL/GenBank/DDBJ whole genome shotgun (WGS) entry which is preliminary data.</text>
</comment>
<dbReference type="GO" id="GO:0006355">
    <property type="term" value="P:regulation of DNA-templated transcription"/>
    <property type="evidence" value="ECO:0007669"/>
    <property type="project" value="InterPro"/>
</dbReference>
<dbReference type="PANTHER" id="PTHR46813">
    <property type="entry name" value="GATA TRANSCRIPTION FACTOR 18"/>
    <property type="match status" value="1"/>
</dbReference>
<keyword evidence="2 8" id="KW-0863">Zinc-finger</keyword>
<dbReference type="GO" id="GO:0008270">
    <property type="term" value="F:zinc ion binding"/>
    <property type="evidence" value="ECO:0007669"/>
    <property type="project" value="UniProtKB-KW"/>
</dbReference>
<organism evidence="10 11">
    <name type="scientific">Artemisia annua</name>
    <name type="common">Sweet wormwood</name>
    <dbReference type="NCBI Taxonomy" id="35608"/>
    <lineage>
        <taxon>Eukaryota</taxon>
        <taxon>Viridiplantae</taxon>
        <taxon>Streptophyta</taxon>
        <taxon>Embryophyta</taxon>
        <taxon>Tracheophyta</taxon>
        <taxon>Spermatophyta</taxon>
        <taxon>Magnoliopsida</taxon>
        <taxon>eudicotyledons</taxon>
        <taxon>Gunneridae</taxon>
        <taxon>Pentapetalae</taxon>
        <taxon>asterids</taxon>
        <taxon>campanulids</taxon>
        <taxon>Asterales</taxon>
        <taxon>Asteraceae</taxon>
        <taxon>Asteroideae</taxon>
        <taxon>Anthemideae</taxon>
        <taxon>Artemisiinae</taxon>
        <taxon>Artemisia</taxon>
    </lineage>
</organism>
<evidence type="ECO:0000256" key="2">
    <source>
        <dbReference type="ARBA" id="ARBA00022771"/>
    </source>
</evidence>
<evidence type="ECO:0000256" key="4">
    <source>
        <dbReference type="ARBA" id="ARBA00023015"/>
    </source>
</evidence>
<dbReference type="InterPro" id="IPR013088">
    <property type="entry name" value="Znf_NHR/GATA"/>
</dbReference>
<dbReference type="EMBL" id="PKPP01001122">
    <property type="protein sequence ID" value="PWA85421.1"/>
    <property type="molecule type" value="Genomic_DNA"/>
</dbReference>
<protein>
    <submittedName>
        <fullName evidence="10">Zinc finger, GATA-type</fullName>
    </submittedName>
</protein>
<dbReference type="SMART" id="SM00401">
    <property type="entry name" value="ZnF_GATA"/>
    <property type="match status" value="1"/>
</dbReference>
<dbReference type="Proteomes" id="UP000245207">
    <property type="component" value="Unassembled WGS sequence"/>
</dbReference>
<evidence type="ECO:0000256" key="6">
    <source>
        <dbReference type="ARBA" id="ARBA00023163"/>
    </source>
</evidence>
<dbReference type="GO" id="GO:0043565">
    <property type="term" value="F:sequence-specific DNA binding"/>
    <property type="evidence" value="ECO:0007669"/>
    <property type="project" value="InterPro"/>
</dbReference>
<keyword evidence="6" id="KW-0804">Transcription</keyword>
<dbReference type="Gene3D" id="3.30.50.10">
    <property type="entry name" value="Erythroid Transcription Factor GATA-1, subunit A"/>
    <property type="match status" value="1"/>
</dbReference>
<keyword evidence="3" id="KW-0862">Zinc</keyword>
<comment type="similarity">
    <text evidence="7">Belongs to the type IV zinc-finger family. Class B subfamily.</text>
</comment>
<dbReference type="Pfam" id="PF00320">
    <property type="entry name" value="GATA"/>
    <property type="match status" value="1"/>
</dbReference>
<dbReference type="AlphaFoldDB" id="A0A2U1PI30"/>
<proteinExistence type="inferred from homology"/>
<gene>
    <name evidence="10" type="ORF">CTI12_AA149210</name>
</gene>
<keyword evidence="11" id="KW-1185">Reference proteome</keyword>
<evidence type="ECO:0000313" key="11">
    <source>
        <dbReference type="Proteomes" id="UP000245207"/>
    </source>
</evidence>
<name>A0A2U1PI30_ARTAN</name>
<evidence type="ECO:0000256" key="8">
    <source>
        <dbReference type="PROSITE-ProRule" id="PRU00094"/>
    </source>
</evidence>
<evidence type="ECO:0000259" key="9">
    <source>
        <dbReference type="PROSITE" id="PS50114"/>
    </source>
</evidence>
<dbReference type="PROSITE" id="PS00344">
    <property type="entry name" value="GATA_ZN_FINGER_1"/>
    <property type="match status" value="1"/>
</dbReference>
<dbReference type="PANTHER" id="PTHR46813:SF16">
    <property type="entry name" value="GATA TRANSCRIPTION FACTOR 18"/>
    <property type="match status" value="1"/>
</dbReference>
<accession>A0A2U1PI30</accession>
<keyword evidence="1" id="KW-0479">Metal-binding</keyword>
<dbReference type="STRING" id="35608.A0A2U1PI30"/>
<evidence type="ECO:0000256" key="7">
    <source>
        <dbReference type="ARBA" id="ARBA00024019"/>
    </source>
</evidence>
<keyword evidence="5" id="KW-0238">DNA-binding</keyword>
<evidence type="ECO:0000256" key="5">
    <source>
        <dbReference type="ARBA" id="ARBA00023125"/>
    </source>
</evidence>
<dbReference type="CDD" id="cd00202">
    <property type="entry name" value="ZnF_GATA"/>
    <property type="match status" value="1"/>
</dbReference>